<dbReference type="InterPro" id="IPR021392">
    <property type="entry name" value="Focadhesin_C"/>
</dbReference>
<feature type="domain" description="Focadhesin C-terminal" evidence="1">
    <location>
        <begin position="1225"/>
        <end position="1684"/>
    </location>
</feature>
<gene>
    <name evidence="3" type="ORF">LARSCL_LOCUS19637</name>
</gene>
<evidence type="ECO:0000313" key="4">
    <source>
        <dbReference type="Proteomes" id="UP001497382"/>
    </source>
</evidence>
<feature type="domain" description="Focadhesin C-terminal" evidence="1">
    <location>
        <begin position="1701"/>
        <end position="1772"/>
    </location>
</feature>
<dbReference type="Pfam" id="PF11229">
    <property type="entry name" value="Focadhesin"/>
    <property type="match status" value="2"/>
</dbReference>
<evidence type="ECO:0000313" key="3">
    <source>
        <dbReference type="EMBL" id="CAL1296122.1"/>
    </source>
</evidence>
<evidence type="ECO:0000259" key="1">
    <source>
        <dbReference type="Pfam" id="PF11229"/>
    </source>
</evidence>
<dbReference type="InterPro" id="IPR045163">
    <property type="entry name" value="Focadhesin/RST1"/>
</dbReference>
<dbReference type="PANTHER" id="PTHR16212:SF4">
    <property type="entry name" value="FOCADHESIN"/>
    <property type="match status" value="1"/>
</dbReference>
<evidence type="ECO:0008006" key="5">
    <source>
        <dbReference type="Google" id="ProtNLM"/>
    </source>
</evidence>
<dbReference type="InterPro" id="IPR022542">
    <property type="entry name" value="FOCAD/RST1_DUF3730"/>
</dbReference>
<dbReference type="Pfam" id="PF12530">
    <property type="entry name" value="DUF3730"/>
    <property type="match status" value="1"/>
</dbReference>
<name>A0AAV2BIS5_9ARAC</name>
<feature type="domain" description="DUF3730" evidence="2">
    <location>
        <begin position="493"/>
        <end position="716"/>
    </location>
</feature>
<proteinExistence type="predicted"/>
<dbReference type="GO" id="GO:0060147">
    <property type="term" value="P:regulation of post-transcriptional gene silencing"/>
    <property type="evidence" value="ECO:0007669"/>
    <property type="project" value="InterPro"/>
</dbReference>
<dbReference type="SUPFAM" id="SSF48371">
    <property type="entry name" value="ARM repeat"/>
    <property type="match status" value="1"/>
</dbReference>
<sequence length="1777" mass="198611">MEDLRQRLKFDDVAVRSRCIQKIVQAVKKKAKKELITSSSVQIPELNLLWEVCADESTSASNLAIRGIIYLTTNHHLDVNYAINKFLSSLPSASNVYGIVKGITKLLISQSDENNKTSYSLHRPKHPLIAVLQTDENYLPLVLENIADAVSEDNLRGFQSMEPVICYILSNPAPQRKCDCSKSLLIETLLDTVKNEAKTAFYILRCIPLLQIEEYYQVVEAANFILKAQKAFVSLQCNESERIYISELLLLSTLSLSERSIVYGHDPTRLLEIASNMSISLSQINFTSSYVNLCLASIAKILKTVSGQLVEKYVSIAIVLLDFRHISPTIAALLTSSVIQLLPEPSVISFGESSSSSLSQLLTKLEQCFLSCEDSENGAESSEEPSCSAALEKVKSINSIYIEAFTFSVQSSLQCAKFAIQLDEASLEFKQNWMETIKNVASSCSADNLDVIFSLVSALFLSSPDNQAYIKSCLEAFESILTKSSHLSTKLFALLLYKQSLLTSPESKFLILDFLPISAAHKYAIPPVLSILKMMGNDDQLKAQAIHLMLQLWKKHDRCFSYLHKLLTETHKTQNKELKINEALIAQAAAIREICLLAPEKHGVEFLGILSKIFNESNDEANLPAACLALDGVIHLCKFEITDLRSTWKMLGPKLSRDRRTLVTCRMYKLLALVPDLQVKSCEYDKFMSEIATNIWRRLSSGGMPPEAVAEAYKTLAKFPLDCHILKQLPPPAKANLQLPLSMKATPFEMGKLPEDVLTYIPGYCYIDLLKSIESDIILKGYSEFLNSLIKYEVEELPRSAYSQRKHLQKRQNTNDSLSKVPKFLCSQFEARKAPTLQKNIAVGVLLSYEPPLEVGKDGEPIKRSLAQQSRFFEQVLSVLLNEVNIDTSDWHRCILLPSAWGAFMERAFFTCEESRKAELDLQRSLGHREFTPEEFSLQCKCAWLWVRDRLLGVIKTSVKNAPTSHANAIFAISGLIQASNKFQASLDDSTRALSDDNESYTNHLTFVTEYTETIICAMISNYKTKGKVHSWLLTHLSRANSSAGFLVIGCSCASLCMLTSVLMNNLSDMIPTLFRSLFENLSHSSPVLSFYSGLGFGLLIRSLCEIGFTEVGDAQMELLLNTAKEIQKLCFSEDTPPSCALISLTIAMSALSHISHEEGKDWISTTCNLLHEKLMEEEVSSMSFEMLSICVSAMLISAVEGSCMPIENICNLATWFEEKQSELPQCSGVSVSSGILIEALEKLGNPLGSEIKQKLQKEWFNTIVSEKRNTLHRIAALNGLCALYSSGRGLLQSKTREGADMTAVNDLVSLMFQMLNASRDTGLQNICSWEVGRLYSVHSLQQESQESVPANYSYLNEKSVLKTLIKDVLSNHNITGEVTNQNALQTLTSLTALGGVFPKPLPPLNWLTVLSPFLQQNENPSLTEAALNIALNQAKGSPYATNLLSSYCCPPLYHTLPVNCQHFLLKNIPSISQVLPPPKLKVFFQTIIPLTIKKEKNFKELGSITMQGIQETFAEVASKPQTLNVLQDAFISIFKYIKKDWNLLRKHLIWISEIFSHLSNRTVESLLSVSKNDSEIASLTAVLCYLVKTGQKKLSDLRPCIEEGKHLPVQEKEQICAALYECFLTGCFNVKGDISQPEKCISWLLETIGWINVLSDSKSQYQLMTISEVFLFLNDVCFATIVGCSGLECSYNWLPVQSLTHQLLLENLPIAIKKLTAIDEWNKVTNKIIDWLVLLLQSPHLNDSEKYFVKLSLCGLRSSGEFKKLDVWTNVICSIY</sequence>
<comment type="caution">
    <text evidence="3">The sequence shown here is derived from an EMBL/GenBank/DDBJ whole genome shotgun (WGS) entry which is preliminary data.</text>
</comment>
<dbReference type="InterPro" id="IPR016024">
    <property type="entry name" value="ARM-type_fold"/>
</dbReference>
<keyword evidence="4" id="KW-1185">Reference proteome</keyword>
<organism evidence="3 4">
    <name type="scientific">Larinioides sclopetarius</name>
    <dbReference type="NCBI Taxonomy" id="280406"/>
    <lineage>
        <taxon>Eukaryota</taxon>
        <taxon>Metazoa</taxon>
        <taxon>Ecdysozoa</taxon>
        <taxon>Arthropoda</taxon>
        <taxon>Chelicerata</taxon>
        <taxon>Arachnida</taxon>
        <taxon>Araneae</taxon>
        <taxon>Araneomorphae</taxon>
        <taxon>Entelegynae</taxon>
        <taxon>Araneoidea</taxon>
        <taxon>Araneidae</taxon>
        <taxon>Larinioides</taxon>
    </lineage>
</organism>
<dbReference type="PANTHER" id="PTHR16212">
    <property type="entry name" value="FOCADHESIN FAMILY MEMBER"/>
    <property type="match status" value="1"/>
</dbReference>
<protein>
    <recommendedName>
        <fullName evidence="5">Focadhesin</fullName>
    </recommendedName>
</protein>
<dbReference type="Proteomes" id="UP001497382">
    <property type="component" value="Unassembled WGS sequence"/>
</dbReference>
<accession>A0AAV2BIS5</accession>
<reference evidence="3 4" key="1">
    <citation type="submission" date="2024-04" db="EMBL/GenBank/DDBJ databases">
        <authorList>
            <person name="Rising A."/>
            <person name="Reimegard J."/>
            <person name="Sonavane S."/>
            <person name="Akerstrom W."/>
            <person name="Nylinder S."/>
            <person name="Hedman E."/>
            <person name="Kallberg Y."/>
        </authorList>
    </citation>
    <scope>NUCLEOTIDE SEQUENCE [LARGE SCALE GENOMIC DNA]</scope>
</reference>
<evidence type="ECO:0000259" key="2">
    <source>
        <dbReference type="Pfam" id="PF12530"/>
    </source>
</evidence>
<dbReference type="EMBL" id="CAXIEN010000389">
    <property type="protein sequence ID" value="CAL1296122.1"/>
    <property type="molecule type" value="Genomic_DNA"/>
</dbReference>